<keyword evidence="5" id="KW-1278">Translocase</keyword>
<dbReference type="NCBIfam" id="TIGR01525">
    <property type="entry name" value="ATPase-IB_hvy"/>
    <property type="match status" value="1"/>
</dbReference>
<dbReference type="NCBIfam" id="TIGR01494">
    <property type="entry name" value="ATPase_P-type"/>
    <property type="match status" value="1"/>
</dbReference>
<feature type="domain" description="P-type ATPase A" evidence="11">
    <location>
        <begin position="124"/>
        <end position="223"/>
    </location>
</feature>
<dbReference type="PRINTS" id="PR00119">
    <property type="entry name" value="CATATPASE"/>
</dbReference>
<dbReference type="SFLD" id="SFLDF00027">
    <property type="entry name" value="p-type_atpase"/>
    <property type="match status" value="1"/>
</dbReference>
<evidence type="ECO:0000256" key="1">
    <source>
        <dbReference type="ARBA" id="ARBA00004370"/>
    </source>
</evidence>
<dbReference type="SUPFAM" id="SSF81665">
    <property type="entry name" value="Calcium ATPase, transmembrane domain M"/>
    <property type="match status" value="1"/>
</dbReference>
<dbReference type="InterPro" id="IPR023299">
    <property type="entry name" value="ATPase_P-typ_cyto_dom_N"/>
</dbReference>
<dbReference type="SUPFAM" id="SSF56784">
    <property type="entry name" value="HAD-like"/>
    <property type="match status" value="1"/>
</dbReference>
<dbReference type="PROSITE" id="PS00154">
    <property type="entry name" value="ATPASE_E1_E2"/>
    <property type="match status" value="1"/>
</dbReference>
<accession>A0ABV4AXF2</accession>
<evidence type="ECO:0000256" key="6">
    <source>
        <dbReference type="ARBA" id="ARBA00022989"/>
    </source>
</evidence>
<dbReference type="InterPro" id="IPR044492">
    <property type="entry name" value="P_typ_ATPase_HD_dom"/>
</dbReference>
<evidence type="ECO:0000256" key="3">
    <source>
        <dbReference type="ARBA" id="ARBA00022692"/>
    </source>
</evidence>
<evidence type="ECO:0000256" key="9">
    <source>
        <dbReference type="ARBA" id="ARBA00047308"/>
    </source>
</evidence>
<comment type="subcellular location">
    <subcellularLocation>
        <location evidence="10">Cell membrane</location>
    </subcellularLocation>
    <subcellularLocation>
        <location evidence="1">Membrane</location>
    </subcellularLocation>
</comment>
<keyword evidence="7 10" id="KW-0472">Membrane</keyword>
<dbReference type="Proteomes" id="UP001562159">
    <property type="component" value="Unassembled WGS sequence"/>
</dbReference>
<evidence type="ECO:0000313" key="13">
    <source>
        <dbReference type="EMBL" id="MEY2184314.1"/>
    </source>
</evidence>
<feature type="transmembrane region" description="Helical" evidence="10">
    <location>
        <begin position="75"/>
        <end position="100"/>
    </location>
</feature>
<comment type="similarity">
    <text evidence="2 10">Belongs to the cation transport ATPase (P-type) (TC 3.A.3) family. Type IB subfamily.</text>
</comment>
<dbReference type="InterPro" id="IPR023214">
    <property type="entry name" value="HAD_sf"/>
</dbReference>
<feature type="transmembrane region" description="Helical" evidence="10">
    <location>
        <begin position="574"/>
        <end position="593"/>
    </location>
</feature>
<evidence type="ECO:0000256" key="2">
    <source>
        <dbReference type="ARBA" id="ARBA00006024"/>
    </source>
</evidence>
<dbReference type="Pfam" id="PF00702">
    <property type="entry name" value="Hydrolase"/>
    <property type="match status" value="1"/>
</dbReference>
<dbReference type="InterPro" id="IPR001757">
    <property type="entry name" value="P_typ_ATPase"/>
</dbReference>
<keyword evidence="14" id="KW-1185">Reference proteome</keyword>
<dbReference type="Gene3D" id="1.20.120.520">
    <property type="entry name" value="nmb1532 protein domain like"/>
    <property type="match status" value="1"/>
</dbReference>
<dbReference type="Pfam" id="PF00122">
    <property type="entry name" value="E1-E2_ATPase"/>
    <property type="match status" value="1"/>
</dbReference>
<keyword evidence="10" id="KW-0067">ATP-binding</keyword>
<dbReference type="Pfam" id="PF01814">
    <property type="entry name" value="Hemerythrin"/>
    <property type="match status" value="1"/>
</dbReference>
<feature type="transmembrane region" description="Helical" evidence="10">
    <location>
        <begin position="44"/>
        <end position="63"/>
    </location>
</feature>
<protein>
    <recommendedName>
        <fullName evidence="8">P-type Zn(2+) transporter</fullName>
        <ecNumber evidence="8">7.2.2.12</ecNumber>
    </recommendedName>
</protein>
<reference evidence="13 14" key="1">
    <citation type="submission" date="2024-07" db="EMBL/GenBank/DDBJ databases">
        <title>Molecular mechanisms and environmental adaptations of flagellar loss and biofilm growth of Rhodanobacter under environmental stress.</title>
        <authorList>
            <person name="Chen M."/>
        </authorList>
    </citation>
    <scope>NUCLEOTIDE SEQUENCE [LARGE SCALE GENOMIC DNA]</scope>
    <source>
        <strain evidence="13 14">RS22</strain>
    </source>
</reference>
<evidence type="ECO:0000256" key="4">
    <source>
        <dbReference type="ARBA" id="ARBA00022723"/>
    </source>
</evidence>
<proteinExistence type="inferred from homology"/>
<feature type="domain" description="Hemerythrin-like" evidence="12">
    <location>
        <begin position="636"/>
        <end position="768"/>
    </location>
</feature>
<name>A0ABV4AXF2_9GAMM</name>
<keyword evidence="4 10" id="KW-0479">Metal-binding</keyword>
<evidence type="ECO:0000259" key="11">
    <source>
        <dbReference type="Pfam" id="PF00122"/>
    </source>
</evidence>
<feature type="transmembrane region" description="Helical" evidence="10">
    <location>
        <begin position="239"/>
        <end position="258"/>
    </location>
</feature>
<organism evidence="13 14">
    <name type="scientific">Rhodanobacter humi</name>
    <dbReference type="NCBI Taxonomy" id="1888173"/>
    <lineage>
        <taxon>Bacteria</taxon>
        <taxon>Pseudomonadati</taxon>
        <taxon>Pseudomonadota</taxon>
        <taxon>Gammaproteobacteria</taxon>
        <taxon>Lysobacterales</taxon>
        <taxon>Rhodanobacteraceae</taxon>
        <taxon>Rhodanobacter</taxon>
    </lineage>
</organism>
<dbReference type="PANTHER" id="PTHR48085">
    <property type="entry name" value="CADMIUM/ZINC-TRANSPORTING ATPASE HMA2-RELATED"/>
    <property type="match status" value="1"/>
</dbReference>
<dbReference type="EMBL" id="JBGBPY010000001">
    <property type="protein sequence ID" value="MEY2184314.1"/>
    <property type="molecule type" value="Genomic_DNA"/>
</dbReference>
<dbReference type="InterPro" id="IPR018303">
    <property type="entry name" value="ATPase_P-typ_P_site"/>
</dbReference>
<keyword evidence="10" id="KW-1003">Cell membrane</keyword>
<evidence type="ECO:0000256" key="7">
    <source>
        <dbReference type="ARBA" id="ARBA00023136"/>
    </source>
</evidence>
<keyword evidence="6 10" id="KW-1133">Transmembrane helix</keyword>
<dbReference type="SUPFAM" id="SSF81653">
    <property type="entry name" value="Calcium ATPase, transduction domain A"/>
    <property type="match status" value="1"/>
</dbReference>
<keyword evidence="10" id="KW-0547">Nucleotide-binding</keyword>
<dbReference type="SFLD" id="SFLDS00003">
    <property type="entry name" value="Haloacid_Dehalogenase"/>
    <property type="match status" value="1"/>
</dbReference>
<evidence type="ECO:0000259" key="12">
    <source>
        <dbReference type="Pfam" id="PF01814"/>
    </source>
</evidence>
<dbReference type="PANTHER" id="PTHR48085:SF5">
    <property type="entry name" value="CADMIUM_ZINC-TRANSPORTING ATPASE HMA4-RELATED"/>
    <property type="match status" value="1"/>
</dbReference>
<gene>
    <name evidence="13" type="ORF">AB7878_18030</name>
</gene>
<keyword evidence="3 10" id="KW-0812">Transmembrane</keyword>
<dbReference type="InterPro" id="IPR051014">
    <property type="entry name" value="Cation_Transport_ATPase_IB"/>
</dbReference>
<dbReference type="Gene3D" id="3.40.50.1000">
    <property type="entry name" value="HAD superfamily/HAD-like"/>
    <property type="match status" value="1"/>
</dbReference>
<dbReference type="InterPro" id="IPR012312">
    <property type="entry name" value="Hemerythrin-like"/>
</dbReference>
<comment type="catalytic activity">
    <reaction evidence="9">
        <text>Zn(2+)(in) + ATP + H2O = Zn(2+)(out) + ADP + phosphate + H(+)</text>
        <dbReference type="Rhea" id="RHEA:20621"/>
        <dbReference type="ChEBI" id="CHEBI:15377"/>
        <dbReference type="ChEBI" id="CHEBI:15378"/>
        <dbReference type="ChEBI" id="CHEBI:29105"/>
        <dbReference type="ChEBI" id="CHEBI:30616"/>
        <dbReference type="ChEBI" id="CHEBI:43474"/>
        <dbReference type="ChEBI" id="CHEBI:456216"/>
        <dbReference type="EC" id="7.2.2.12"/>
    </reaction>
</comment>
<feature type="transmembrane region" description="Helical" evidence="10">
    <location>
        <begin position="18"/>
        <end position="37"/>
    </location>
</feature>
<comment type="caution">
    <text evidence="13">The sequence shown here is derived from an EMBL/GenBank/DDBJ whole genome shotgun (WGS) entry which is preliminary data.</text>
</comment>
<dbReference type="InterPro" id="IPR036412">
    <property type="entry name" value="HAD-like_sf"/>
</dbReference>
<dbReference type="InterPro" id="IPR008250">
    <property type="entry name" value="ATPase_P-typ_transduc_dom_A_sf"/>
</dbReference>
<evidence type="ECO:0000313" key="14">
    <source>
        <dbReference type="Proteomes" id="UP001562159"/>
    </source>
</evidence>
<feature type="transmembrane region" description="Helical" evidence="10">
    <location>
        <begin position="264"/>
        <end position="285"/>
    </location>
</feature>
<dbReference type="EC" id="7.2.2.12" evidence="8"/>
<dbReference type="Gene3D" id="3.40.1110.10">
    <property type="entry name" value="Calcium-transporting ATPase, cytoplasmic domain N"/>
    <property type="match status" value="1"/>
</dbReference>
<evidence type="ECO:0000256" key="5">
    <source>
        <dbReference type="ARBA" id="ARBA00022967"/>
    </source>
</evidence>
<dbReference type="InterPro" id="IPR027256">
    <property type="entry name" value="P-typ_ATPase_IB"/>
</dbReference>
<dbReference type="InterPro" id="IPR059000">
    <property type="entry name" value="ATPase_P-type_domA"/>
</dbReference>
<evidence type="ECO:0000256" key="8">
    <source>
        <dbReference type="ARBA" id="ARBA00039097"/>
    </source>
</evidence>
<evidence type="ECO:0000256" key="10">
    <source>
        <dbReference type="RuleBase" id="RU362081"/>
    </source>
</evidence>
<sequence length="772" mass="80953">MGAVHGPPAGSGHVVNRVLVAVSASTLLLGLVARFLGHEAVAGFVWMIGAFPVAVSIGIASAVRLMRRDAGVDVIALLAVVGAMVLGETLAAAVVALMFAGGRALEDYAEGRARREMSALLDRAPRSANRYLGSELVQVPVEQVSPGDRLLVRSGEVVPVDGLVESAAAVLDESALTGESLPVRRLQGELVRSGVLNASGPFDLLATTSAADGTFAGIVRLVESAQQAKAPSARLADRYALLFLPVALVLAASAWALTGDPVRALAVLVVATPCPLILAVPVAIVSGMSRCASRGVLVKGGGVLEGLARGDTLFFDKTGTLTAGHARLTAIETVDSIDPDELLRLAASVEQVSQHVLAAAIVSFARQRGLGLSKPTDVQEEHGAGLAGTIDGRRVAIGSHGFVSRFAPSSDWAELLRKRMRREGAAGVFVAVDGVLTGALLLGDEIRLDTPRAIRLLRRAGIRRIVMLTGDHGEIAEFIGEALGVDEVLADQAPGDKLSAIEAAKRTSATIMVGDGINDAPALAAADVGVAMGARGAAASSEAAGIVLLVDRLDRLAEALAIARRTRRIAMESVLAGMGMSLVAMLFAALGYLPPVTGAILQEGIDAAVILNALRVLRTTPFGEARGRLDASEGARLAAEHHELGPVLDRIRACADHLPVLPEAAIHAELAELDALLRNKLLPHERDDEKNLYPRLEPMLGGDDPLAPLSRTHREIHRLGHLFHHMTEDLPRGPLPAEVVQDLQRTLYGLDAILRLHFAQEEEIYHGMSEAA</sequence>
<dbReference type="Gene3D" id="2.70.150.10">
    <property type="entry name" value="Calcium-transporting ATPase, cytoplasmic transduction domain A"/>
    <property type="match status" value="1"/>
</dbReference>
<dbReference type="InterPro" id="IPR023298">
    <property type="entry name" value="ATPase_P-typ_TM_dom_sf"/>
</dbReference>
<dbReference type="SFLD" id="SFLDG00002">
    <property type="entry name" value="C1.7:_P-type_atpase_like"/>
    <property type="match status" value="1"/>
</dbReference>